<feature type="signal peptide" evidence="1">
    <location>
        <begin position="1"/>
        <end position="21"/>
    </location>
</feature>
<feature type="chain" id="PRO_5033028073" evidence="1">
    <location>
        <begin position="22"/>
        <end position="177"/>
    </location>
</feature>
<evidence type="ECO:0000313" key="2">
    <source>
        <dbReference type="EMBL" id="HHJ81152.1"/>
    </source>
</evidence>
<dbReference type="AlphaFoldDB" id="A0A832J4D9"/>
<dbReference type="EMBL" id="DRNF01000373">
    <property type="protein sequence ID" value="HHJ81152.1"/>
    <property type="molecule type" value="Genomic_DNA"/>
</dbReference>
<reference evidence="2" key="1">
    <citation type="journal article" date="2020" name="mSystems">
        <title>Genome- and Community-Level Interaction Insights into Carbon Utilization and Element Cycling Functions of Hydrothermarchaeota in Hydrothermal Sediment.</title>
        <authorList>
            <person name="Zhou Z."/>
            <person name="Liu Y."/>
            <person name="Xu W."/>
            <person name="Pan J."/>
            <person name="Luo Z.H."/>
            <person name="Li M."/>
        </authorList>
    </citation>
    <scope>NUCLEOTIDE SEQUENCE [LARGE SCALE GENOMIC DNA]</scope>
    <source>
        <strain evidence="2">HyVt-505</strain>
    </source>
</reference>
<name>A0A832J4D9_9GAMM</name>
<evidence type="ECO:0000256" key="1">
    <source>
        <dbReference type="SAM" id="SignalP"/>
    </source>
</evidence>
<dbReference type="Proteomes" id="UP000885832">
    <property type="component" value="Unassembled WGS sequence"/>
</dbReference>
<proteinExistence type="predicted"/>
<gene>
    <name evidence="2" type="ORF">ENJ65_05920</name>
</gene>
<accession>A0A832J4D9</accession>
<keyword evidence="1" id="KW-0732">Signal</keyword>
<organism evidence="2">
    <name type="scientific">Candidatus Tenderia electrophaga</name>
    <dbReference type="NCBI Taxonomy" id="1748243"/>
    <lineage>
        <taxon>Bacteria</taxon>
        <taxon>Pseudomonadati</taxon>
        <taxon>Pseudomonadota</taxon>
        <taxon>Gammaproteobacteria</taxon>
        <taxon>Candidatus Tenderiales</taxon>
        <taxon>Candidatus Tenderiaceae</taxon>
        <taxon>Candidatus Tenderia</taxon>
    </lineage>
</organism>
<feature type="non-terminal residue" evidence="2">
    <location>
        <position position="177"/>
    </location>
</feature>
<protein>
    <submittedName>
        <fullName evidence="2">Uncharacterized protein</fullName>
    </submittedName>
</protein>
<comment type="caution">
    <text evidence="2">The sequence shown here is derived from an EMBL/GenBank/DDBJ whole genome shotgun (WGS) entry which is preliminary data.</text>
</comment>
<sequence length="177" mass="17689">MKKKLLPLAIAAAMTPGFAAAADVSGFVDVMYNVSSDSAPTTDGSFGANGEVDFISSPADGVTTRVDVDLMLDPAAGGNSAVLEQAFFAWSATDDVTVIGGVFNNPIGQEGDDAPVLWGTNSGVVRNALDSQTALYGNNVAGLAAAGAVGPATVTVALLNDINGVAEKNSIAAVVNI</sequence>